<protein>
    <submittedName>
        <fullName evidence="2">Uncharacterized protein</fullName>
    </submittedName>
</protein>
<dbReference type="AlphaFoldDB" id="A0A8H6YQ26"/>
<dbReference type="Proteomes" id="UP000620124">
    <property type="component" value="Unassembled WGS sequence"/>
</dbReference>
<comment type="caution">
    <text evidence="2">The sequence shown here is derived from an EMBL/GenBank/DDBJ whole genome shotgun (WGS) entry which is preliminary data.</text>
</comment>
<evidence type="ECO:0000313" key="2">
    <source>
        <dbReference type="EMBL" id="KAF7362731.1"/>
    </source>
</evidence>
<reference evidence="2" key="1">
    <citation type="submission" date="2020-05" db="EMBL/GenBank/DDBJ databases">
        <title>Mycena genomes resolve the evolution of fungal bioluminescence.</title>
        <authorList>
            <person name="Tsai I.J."/>
        </authorList>
    </citation>
    <scope>NUCLEOTIDE SEQUENCE</scope>
    <source>
        <strain evidence="2">CCC161011</strain>
    </source>
</reference>
<evidence type="ECO:0000313" key="3">
    <source>
        <dbReference type="Proteomes" id="UP000620124"/>
    </source>
</evidence>
<organism evidence="2 3">
    <name type="scientific">Mycena venus</name>
    <dbReference type="NCBI Taxonomy" id="2733690"/>
    <lineage>
        <taxon>Eukaryota</taxon>
        <taxon>Fungi</taxon>
        <taxon>Dikarya</taxon>
        <taxon>Basidiomycota</taxon>
        <taxon>Agaricomycotina</taxon>
        <taxon>Agaricomycetes</taxon>
        <taxon>Agaricomycetidae</taxon>
        <taxon>Agaricales</taxon>
        <taxon>Marasmiineae</taxon>
        <taxon>Mycenaceae</taxon>
        <taxon>Mycena</taxon>
    </lineage>
</organism>
<proteinExistence type="predicted"/>
<keyword evidence="3" id="KW-1185">Reference proteome</keyword>
<dbReference type="EMBL" id="JACAZI010000004">
    <property type="protein sequence ID" value="KAF7362731.1"/>
    <property type="molecule type" value="Genomic_DNA"/>
</dbReference>
<name>A0A8H6YQ26_9AGAR</name>
<accession>A0A8H6YQ26</accession>
<gene>
    <name evidence="2" type="ORF">MVEN_00622400</name>
</gene>
<sequence>MPKQPSPRYPFRLGALTESLDTLSDRMHDYNELHHALKRINIDTFRFDIPGLPTELIRATSIRQFLEYHVALCADDDLPGLAPAYYSNFAQLMNEHDNSGFGWAHLDDESGTIVWDNGLVPADADAFCLLDHELDSRRFLRNDEVAVSRIEFEDYERLKRQETKRNVKWTRARVDEKEKKEAEAGKLVVSMESFTKKRRMLAKNAEDVAAAKKQKKSGPEEGEIMQVDNAQASGS</sequence>
<feature type="region of interest" description="Disordered" evidence="1">
    <location>
        <begin position="205"/>
        <end position="235"/>
    </location>
</feature>
<dbReference type="OrthoDB" id="3065046at2759"/>
<evidence type="ECO:0000256" key="1">
    <source>
        <dbReference type="SAM" id="MobiDB-lite"/>
    </source>
</evidence>